<feature type="region of interest" description="Disordered" evidence="1">
    <location>
        <begin position="24"/>
        <end position="85"/>
    </location>
</feature>
<organism evidence="2 3">
    <name type="scientific">Bosea lathyri</name>
    <dbReference type="NCBI Taxonomy" id="1036778"/>
    <lineage>
        <taxon>Bacteria</taxon>
        <taxon>Pseudomonadati</taxon>
        <taxon>Pseudomonadota</taxon>
        <taxon>Alphaproteobacteria</taxon>
        <taxon>Hyphomicrobiales</taxon>
        <taxon>Boseaceae</taxon>
        <taxon>Bosea</taxon>
    </lineage>
</organism>
<evidence type="ECO:0000256" key="1">
    <source>
        <dbReference type="SAM" id="MobiDB-lite"/>
    </source>
</evidence>
<reference evidence="2 3" key="1">
    <citation type="submission" date="2016-10" db="EMBL/GenBank/DDBJ databases">
        <authorList>
            <person name="de Groot N.N."/>
        </authorList>
    </citation>
    <scope>NUCLEOTIDE SEQUENCE [LARGE SCALE GENOMIC DNA]</scope>
    <source>
        <strain evidence="2 3">DSM 26656</strain>
    </source>
</reference>
<evidence type="ECO:0000313" key="3">
    <source>
        <dbReference type="Proteomes" id="UP000236743"/>
    </source>
</evidence>
<dbReference type="Proteomes" id="UP000236743">
    <property type="component" value="Unassembled WGS sequence"/>
</dbReference>
<protein>
    <submittedName>
        <fullName evidence="2">Uncharacterized protein</fullName>
    </submittedName>
</protein>
<feature type="compositionally biased region" description="Basic and acidic residues" evidence="1">
    <location>
        <begin position="74"/>
        <end position="85"/>
    </location>
</feature>
<dbReference type="OrthoDB" id="8162729at2"/>
<evidence type="ECO:0000313" key="2">
    <source>
        <dbReference type="EMBL" id="SEG67999.1"/>
    </source>
</evidence>
<dbReference type="AlphaFoldDB" id="A0A1H6C4U5"/>
<sequence length="85" mass="8750">MTKKSATPADGQQPEALATFAASARNQGKKPGDIGLNATAETAPLPTSSKKKADAATKVLREGVLGTDQGAEEAVDRLPDRTRSS</sequence>
<accession>A0A1H6C4U5</accession>
<name>A0A1H6C4U5_9HYPH</name>
<dbReference type="RefSeq" id="WP_103874276.1">
    <property type="nucleotide sequence ID" value="NZ_FNUY01000009.1"/>
</dbReference>
<proteinExistence type="predicted"/>
<feature type="compositionally biased region" description="Basic and acidic residues" evidence="1">
    <location>
        <begin position="51"/>
        <end position="61"/>
    </location>
</feature>
<keyword evidence="3" id="KW-1185">Reference proteome</keyword>
<dbReference type="EMBL" id="FNUY01000009">
    <property type="protein sequence ID" value="SEG67999.1"/>
    <property type="molecule type" value="Genomic_DNA"/>
</dbReference>
<gene>
    <name evidence="2" type="ORF">SAMN04488115_10911</name>
</gene>